<dbReference type="PANTHER" id="PTHR43772">
    <property type="entry name" value="ENDO-1,4-BETA-XYLANASE"/>
    <property type="match status" value="1"/>
</dbReference>
<evidence type="ECO:0000256" key="1">
    <source>
        <dbReference type="ARBA" id="ARBA00022651"/>
    </source>
</evidence>
<evidence type="ECO:0000256" key="2">
    <source>
        <dbReference type="ARBA" id="ARBA00023277"/>
    </source>
</evidence>
<feature type="domain" description="Glucosamine inositolphosphorylceramide transferase 1 N-terminal" evidence="3">
    <location>
        <begin position="167"/>
        <end position="387"/>
    </location>
</feature>
<dbReference type="EMBL" id="BMZQ01000004">
    <property type="protein sequence ID" value="GHD21831.1"/>
    <property type="molecule type" value="Genomic_DNA"/>
</dbReference>
<reference evidence="4" key="1">
    <citation type="journal article" date="2014" name="Int. J. Syst. Evol. Microbiol.">
        <title>Complete genome sequence of Corynebacterium casei LMG S-19264T (=DSM 44701T), isolated from a smear-ripened cheese.</title>
        <authorList>
            <consortium name="US DOE Joint Genome Institute (JGI-PGF)"/>
            <person name="Walter F."/>
            <person name="Albersmeier A."/>
            <person name="Kalinowski J."/>
            <person name="Ruckert C."/>
        </authorList>
    </citation>
    <scope>NUCLEOTIDE SEQUENCE</scope>
    <source>
        <strain evidence="4">KCTC 42249</strain>
    </source>
</reference>
<sequence>MINLAPSAPKISKPTLTLTFAGCSSFEDGLAQLVTGSDTLDLVASIDGIALGRARPMIRDRLWLKRASDDLLAGALSLILQTVSRFAANRLVPLEDMPSSPTGQTSFARHYPLFFSKAVVARLIRKVQRRKRPFYWQVAYRSIKGGGVAETGAIDGAPFTVLPDDGTRFYADPFVFEHEGRMFLFVEEFPYALNRGVISVAELQNDGTFDTPRRVLEEPHHLSYPQVFRHDGEIYMLPESAAARELVLYRAASFPDTWVRDRVLLADRDINDATVLQHGGRFWLVATERVGVGGPSDTMVVLSADNPRGPWIDHALNPVAIDHSAARPGGSFIRTGERILLPVQNGSQSYGGGLGLMELQQLDDGHVRFSAPEPIRPGSAWDRKGIHTLNRVGRVEVIDSAG</sequence>
<evidence type="ECO:0000313" key="4">
    <source>
        <dbReference type="EMBL" id="GHD21831.1"/>
    </source>
</evidence>
<dbReference type="Pfam" id="PF24793">
    <property type="entry name" value="GINT1_N"/>
    <property type="match status" value="1"/>
</dbReference>
<dbReference type="SUPFAM" id="SSF75005">
    <property type="entry name" value="Arabinanase/levansucrase/invertase"/>
    <property type="match status" value="1"/>
</dbReference>
<dbReference type="PANTHER" id="PTHR43772:SF2">
    <property type="entry name" value="PUTATIVE (AFU_ORTHOLOGUE AFUA_2G04480)-RELATED"/>
    <property type="match status" value="1"/>
</dbReference>
<dbReference type="InterPro" id="IPR023296">
    <property type="entry name" value="Glyco_hydro_beta-prop_sf"/>
</dbReference>
<keyword evidence="2" id="KW-0119">Carbohydrate metabolism</keyword>
<accession>A0A8J3GM42</accession>
<keyword evidence="1" id="KW-0858">Xylan degradation</keyword>
<dbReference type="InterPro" id="IPR056442">
    <property type="entry name" value="GINT1_N"/>
</dbReference>
<proteinExistence type="predicted"/>
<keyword evidence="1" id="KW-0624">Polysaccharide degradation</keyword>
<evidence type="ECO:0000313" key="5">
    <source>
        <dbReference type="Proteomes" id="UP000630142"/>
    </source>
</evidence>
<dbReference type="AlphaFoldDB" id="A0A8J3GM42"/>
<dbReference type="GO" id="GO:0045493">
    <property type="term" value="P:xylan catabolic process"/>
    <property type="evidence" value="ECO:0007669"/>
    <property type="project" value="UniProtKB-KW"/>
</dbReference>
<dbReference type="Proteomes" id="UP000630142">
    <property type="component" value="Unassembled WGS sequence"/>
</dbReference>
<keyword evidence="5" id="KW-1185">Reference proteome</keyword>
<reference evidence="4" key="2">
    <citation type="submission" date="2020-09" db="EMBL/GenBank/DDBJ databases">
        <authorList>
            <person name="Sun Q."/>
            <person name="Kim S."/>
        </authorList>
    </citation>
    <scope>NUCLEOTIDE SEQUENCE</scope>
    <source>
        <strain evidence="4">KCTC 42249</strain>
    </source>
</reference>
<organism evidence="4 5">
    <name type="scientific">Tianweitania populi</name>
    <dbReference type="NCBI Taxonomy" id="1607949"/>
    <lineage>
        <taxon>Bacteria</taxon>
        <taxon>Pseudomonadati</taxon>
        <taxon>Pseudomonadota</taxon>
        <taxon>Alphaproteobacteria</taxon>
        <taxon>Hyphomicrobiales</taxon>
        <taxon>Phyllobacteriaceae</taxon>
        <taxon>Tianweitania</taxon>
    </lineage>
</organism>
<dbReference type="Gene3D" id="2.115.10.20">
    <property type="entry name" value="Glycosyl hydrolase domain, family 43"/>
    <property type="match status" value="1"/>
</dbReference>
<protein>
    <recommendedName>
        <fullName evidence="3">Glucosamine inositolphosphorylceramide transferase 1 N-terminal domain-containing protein</fullName>
    </recommendedName>
</protein>
<evidence type="ECO:0000259" key="3">
    <source>
        <dbReference type="Pfam" id="PF24793"/>
    </source>
</evidence>
<comment type="caution">
    <text evidence="4">The sequence shown here is derived from an EMBL/GenBank/DDBJ whole genome shotgun (WGS) entry which is preliminary data.</text>
</comment>
<gene>
    <name evidence="4" type="ORF">GCM10016234_35530</name>
</gene>
<dbReference type="InterPro" id="IPR052176">
    <property type="entry name" value="Glycosyl_Hydrlase_43_Enz"/>
</dbReference>
<name>A0A8J3GM42_9HYPH</name>